<dbReference type="Pfam" id="PF10145">
    <property type="entry name" value="PhageMin_Tail"/>
    <property type="match status" value="1"/>
</dbReference>
<reference evidence="4" key="1">
    <citation type="journal article" date="2023" name="PeerJ">
        <title>Selection and evaluation of lactic acid bacteria from chicken feces in Thailand as potential probiotics.</title>
        <authorList>
            <person name="Khurajog B."/>
            <person name="Disastra Y."/>
            <person name="Lawwyne L.D."/>
            <person name="Sirichokchatchawan W."/>
            <person name="Niyomtham W."/>
            <person name="Yindee J."/>
            <person name="Hampson D.J."/>
            <person name="Prapasarakul N."/>
        </authorList>
    </citation>
    <scope>NUCLEOTIDE SEQUENCE</scope>
    <source>
        <strain evidence="4">BF14</strain>
    </source>
</reference>
<dbReference type="Proteomes" id="UP001280415">
    <property type="component" value="Unassembled WGS sequence"/>
</dbReference>
<evidence type="ECO:0000259" key="3">
    <source>
        <dbReference type="Pfam" id="PF10145"/>
    </source>
</evidence>
<proteinExistence type="predicted"/>
<evidence type="ECO:0000256" key="1">
    <source>
        <dbReference type="ARBA" id="ARBA00022612"/>
    </source>
</evidence>
<dbReference type="RefSeq" id="WP_317052040.1">
    <property type="nucleotide sequence ID" value="NZ_CP140878.1"/>
</dbReference>
<feature type="domain" description="Phage tail tape measure protein" evidence="3">
    <location>
        <begin position="208"/>
        <end position="413"/>
    </location>
</feature>
<dbReference type="InterPro" id="IPR010090">
    <property type="entry name" value="Phage_tape_meas"/>
</dbReference>
<dbReference type="PANTHER" id="PTHR37813:SF1">
    <property type="entry name" value="FELS-2 PROPHAGE PROTEIN"/>
    <property type="match status" value="1"/>
</dbReference>
<evidence type="ECO:0000313" key="4">
    <source>
        <dbReference type="EMBL" id="MDV2911023.1"/>
    </source>
</evidence>
<keyword evidence="1" id="KW-1188">Viral release from host cell</keyword>
<evidence type="ECO:0000313" key="5">
    <source>
        <dbReference type="Proteomes" id="UP001280415"/>
    </source>
</evidence>
<dbReference type="PANTHER" id="PTHR37813">
    <property type="entry name" value="FELS-2 PROPHAGE PROTEIN"/>
    <property type="match status" value="1"/>
</dbReference>
<organism evidence="4 5">
    <name type="scientific">Pediococcus acidilactici</name>
    <dbReference type="NCBI Taxonomy" id="1254"/>
    <lineage>
        <taxon>Bacteria</taxon>
        <taxon>Bacillati</taxon>
        <taxon>Bacillota</taxon>
        <taxon>Bacilli</taxon>
        <taxon>Lactobacillales</taxon>
        <taxon>Lactobacillaceae</taxon>
        <taxon>Pediococcus</taxon>
        <taxon>Pediococcus acidilactici group</taxon>
    </lineage>
</organism>
<gene>
    <name evidence="4" type="ORF">R0H03_03975</name>
</gene>
<feature type="region of interest" description="Disordered" evidence="2">
    <location>
        <begin position="1211"/>
        <end position="1232"/>
    </location>
</feature>
<comment type="caution">
    <text evidence="4">The sequence shown here is derived from an EMBL/GenBank/DDBJ whole genome shotgun (WGS) entry which is preliminary data.</text>
</comment>
<accession>A0AAW8YMA0</accession>
<dbReference type="NCBIfam" id="TIGR01760">
    <property type="entry name" value="tape_meas_TP901"/>
    <property type="match status" value="1"/>
</dbReference>
<evidence type="ECO:0000256" key="2">
    <source>
        <dbReference type="SAM" id="MobiDB-lite"/>
    </source>
</evidence>
<protein>
    <submittedName>
        <fullName evidence="4">Phage tail tape measure protein</fullName>
    </submittedName>
</protein>
<sequence>MADEPLGRMVIELGLDHSAFGKGMAGVRKEVKYSMAEMKSSMAVIGQSGSKFDILSAKAKGLSQVMMSQERLVEKLGNAYKGTFVNGKATAQTGKLATQMQNANAKLAALRKQYINNAAAMAKARVETTGFTGGLNKVSKAAITTGTAMKNVGSSMTTKVSAPIAAGLAYATKSAVKFDSQIKAIGPLLTNGATVTAKYKAQLDQLGDASKRMSTKYGISTTEINNGMTELVRRGYTTKQVLGSMPSIMDATVASGEDMGTVLNTTSSIVEQFGLKTKSTAGTLKNTQMVTDSITYAANATAAGFSDMGEAMSYVGPQAHAAGLSVQETAAAIGELSNKGIEGQKAGTNLRGILTSLVKVTPNASKAFKSMGISTSELKKDASDLPRLIDDITKGTKGWSKADKNKAIATAFGRENQSAMNALLETGSNKLRQLTKDTENSTGATKKQAEQLSNTSENNVKKLIASLQVLGIEVGAKLVPKLIPLVNKAKDLVDGFSDLDDSTQNTIIKFALLAAAGGPVLSMTGKLIGGFGKVGSTIVGAGAKIAEWKAKTQATKTVLDDVAGTAATTGSKVEAMGTSAATAKGGISILGTALTTTEAGAGVLGTSLTAAGVAVTGVGLAALAGVTYWELYGKQAHESAQRAKEWGSDIGENAANAAGDMQKFETKASTALDSFNTNVKKNAKEVNKAFQSMVNSASKNVDKKYKDAQELAKSIGGQAGQALLEEAGKEKAANEKRVQDMASTAKQVQEITSKAAKDGTKLTADQATTIANLQRKIAKDEIDTLGLKAKQKKAVLSAELGETGSMTKKQLAETSKEIGDAAYKEIDTYNKKYGKIKQAQKSGLISTKEANVAEEQLTKTHNATLTQLGEDLIQTEKEQGKSKSEIIQDLEANGFTDKQAEKAMHEYTKNLKETASTAIKITGDMSKSTQKAAKDWNSMVLDPKTGKLKTNAQEEVDKAAKNKDKWNSMLLLAKKGEMSTNAAAMVGIAAVNVKKWDSLTLKEKKALIATKGGDDLAEMIEKGKQWNKFTPAEKKAIISAKGKSDLLTALSSLKTWNKLNVAEKKAVLKDNASPAMKQAKIGLDQWNNLTPNMKTVVAKAKGASDVAKGVKTVKDWNSLPTKEKTLIANDKNASKIVGKITSDYKKYINLPKSEVKNLLAEDNASKNANKAKISVDKYGRIKMPNPIGLKATDKASGPAKTAKKNVDNFNSTRMQTKTAKGKDAASGPMKSARNSTIKYNGVRMATKTAHGKDAASGPMSSARISLGKYNGVRMRTKTAKAKDSASGPIKGAIDWLSKWNAMKTVTHVVKTIYKKLTGHALGTMATDGNPIMVNDQEGPVYRELVKYPGRPAFIPHGRNVVLEDAPKGTKVIPAGLTAQLTGIQQLAKGTIPVNSTVVQASNAINDSLNPNDSSSSFQGFDGETNSTFMAGMAGQTQQFDSFEEQLMATNQILRQLLKVSQAQLKALLSQGGLDRNAWYRQQAKDLALSTYNGIN</sequence>
<reference evidence="4" key="2">
    <citation type="submission" date="2023-10" db="EMBL/GenBank/DDBJ databases">
        <authorList>
            <person name="Khurajog B."/>
        </authorList>
    </citation>
    <scope>NUCLEOTIDE SEQUENCE</scope>
    <source>
        <strain evidence="4">BF14</strain>
    </source>
</reference>
<name>A0AAW8YMA0_PEDAC</name>
<dbReference type="EMBL" id="JAWJAX010000003">
    <property type="protein sequence ID" value="MDV2911023.1"/>
    <property type="molecule type" value="Genomic_DNA"/>
</dbReference>